<evidence type="ECO:0000313" key="3">
    <source>
        <dbReference type="Proteomes" id="UP000585474"/>
    </source>
</evidence>
<dbReference type="AlphaFoldDB" id="A0A7J0DBG9"/>
<keyword evidence="3" id="KW-1185">Reference proteome</keyword>
<dbReference type="OrthoDB" id="444265at2759"/>
<feature type="compositionally biased region" description="Polar residues" evidence="1">
    <location>
        <begin position="74"/>
        <end position="88"/>
    </location>
</feature>
<dbReference type="Proteomes" id="UP000585474">
    <property type="component" value="Unassembled WGS sequence"/>
</dbReference>
<protein>
    <submittedName>
        <fullName evidence="2">Uncharacterized protein</fullName>
    </submittedName>
</protein>
<gene>
    <name evidence="2" type="ORF">Acr_00g0012550</name>
</gene>
<reference evidence="3" key="1">
    <citation type="submission" date="2019-07" db="EMBL/GenBank/DDBJ databases">
        <title>De Novo Assembly of kiwifruit Actinidia rufa.</title>
        <authorList>
            <person name="Sugita-Konishi S."/>
            <person name="Sato K."/>
            <person name="Mori E."/>
            <person name="Abe Y."/>
            <person name="Kisaki G."/>
            <person name="Hamano K."/>
            <person name="Suezawa K."/>
            <person name="Otani M."/>
            <person name="Fukuda T."/>
            <person name="Manabe T."/>
            <person name="Gomi K."/>
            <person name="Tabuchi M."/>
            <person name="Akimitsu K."/>
            <person name="Kataoka I."/>
        </authorList>
    </citation>
    <scope>NUCLEOTIDE SEQUENCE [LARGE SCALE GENOMIC DNA]</scope>
    <source>
        <strain evidence="3">cv. Fuchu</strain>
    </source>
</reference>
<organism evidence="2 3">
    <name type="scientific">Actinidia rufa</name>
    <dbReference type="NCBI Taxonomy" id="165716"/>
    <lineage>
        <taxon>Eukaryota</taxon>
        <taxon>Viridiplantae</taxon>
        <taxon>Streptophyta</taxon>
        <taxon>Embryophyta</taxon>
        <taxon>Tracheophyta</taxon>
        <taxon>Spermatophyta</taxon>
        <taxon>Magnoliopsida</taxon>
        <taxon>eudicotyledons</taxon>
        <taxon>Gunneridae</taxon>
        <taxon>Pentapetalae</taxon>
        <taxon>asterids</taxon>
        <taxon>Ericales</taxon>
        <taxon>Actinidiaceae</taxon>
        <taxon>Actinidia</taxon>
    </lineage>
</organism>
<dbReference type="EMBL" id="BJWL01000124">
    <property type="protein sequence ID" value="GFS30543.1"/>
    <property type="molecule type" value="Genomic_DNA"/>
</dbReference>
<comment type="caution">
    <text evidence="2">The sequence shown here is derived from an EMBL/GenBank/DDBJ whole genome shotgun (WGS) entry which is preliminary data.</text>
</comment>
<feature type="region of interest" description="Disordered" evidence="1">
    <location>
        <begin position="71"/>
        <end position="90"/>
    </location>
</feature>
<name>A0A7J0DBG9_9ERIC</name>
<evidence type="ECO:0000313" key="2">
    <source>
        <dbReference type="EMBL" id="GFS30543.1"/>
    </source>
</evidence>
<feature type="region of interest" description="Disordered" evidence="1">
    <location>
        <begin position="119"/>
        <end position="153"/>
    </location>
</feature>
<sequence length="153" mass="16929">MKLEKQEEAGEIVVDVTERKTNVYTVAKPQWLEAVQKMETKETPQEAPLDIQLSESVSPGLIIRKQKQVEKANVSETKASEQSTSSSAGAEIRAEDAVAMLLKHKRGYYAADDETGLNIEAVPHGNQSGKDNKKPKRMLGPERPSFLGSEMDF</sequence>
<evidence type="ECO:0000256" key="1">
    <source>
        <dbReference type="SAM" id="MobiDB-lite"/>
    </source>
</evidence>
<proteinExistence type="predicted"/>
<accession>A0A7J0DBG9</accession>